<dbReference type="Pfam" id="PF00083">
    <property type="entry name" value="Sugar_tr"/>
    <property type="match status" value="1"/>
</dbReference>
<sequence length="187" mass="20948">MIVSLSLMDFSAEILSQTFPILASTIRNMNNHTLSTHYGIKPTETRSSFTVIAAICQLSSAYFQATEFFILGQFFDGLHHPLRTFVTFMYVTECAPDKNRGFACIALVILNGTVKMAMLPIASPAIFGKADTWFVFPLVALISCVLILILLTSRLPESPKWLVCQNRIEEAKKSVEYYHGEECFSSM</sequence>
<dbReference type="AlphaFoldDB" id="A0A1I7UAF0"/>
<evidence type="ECO:0000256" key="5">
    <source>
        <dbReference type="SAM" id="Phobius"/>
    </source>
</evidence>
<accession>A0A1I7UAF0</accession>
<evidence type="ECO:0000313" key="8">
    <source>
        <dbReference type="WBParaSite" id="Csp11.Scaffold629.g16493.t1"/>
    </source>
</evidence>
<proteinExistence type="predicted"/>
<keyword evidence="4 5" id="KW-0472">Membrane</keyword>
<name>A0A1I7UAF0_9PELO</name>
<dbReference type="InterPro" id="IPR045263">
    <property type="entry name" value="GLUT"/>
</dbReference>
<protein>
    <submittedName>
        <fullName evidence="8">MFS domain-containing protein</fullName>
    </submittedName>
</protein>
<feature type="transmembrane region" description="Helical" evidence="5">
    <location>
        <begin position="133"/>
        <end position="151"/>
    </location>
</feature>
<dbReference type="PANTHER" id="PTHR23503">
    <property type="entry name" value="SOLUTE CARRIER FAMILY 2"/>
    <property type="match status" value="1"/>
</dbReference>
<keyword evidence="2 5" id="KW-0812">Transmembrane</keyword>
<reference evidence="8" key="1">
    <citation type="submission" date="2016-11" db="UniProtKB">
        <authorList>
            <consortium name="WormBaseParasite"/>
        </authorList>
    </citation>
    <scope>IDENTIFICATION</scope>
</reference>
<dbReference type="GO" id="GO:0016020">
    <property type="term" value="C:membrane"/>
    <property type="evidence" value="ECO:0007669"/>
    <property type="project" value="UniProtKB-SubCell"/>
</dbReference>
<dbReference type="InterPro" id="IPR005828">
    <property type="entry name" value="MFS_sugar_transport-like"/>
</dbReference>
<dbReference type="STRING" id="1561998.A0A1I7UAF0"/>
<dbReference type="Gene3D" id="1.20.1250.20">
    <property type="entry name" value="MFS general substrate transporter like domains"/>
    <property type="match status" value="1"/>
</dbReference>
<dbReference type="eggNOG" id="KOG0569">
    <property type="taxonomic scope" value="Eukaryota"/>
</dbReference>
<organism evidence="7 8">
    <name type="scientific">Caenorhabditis tropicalis</name>
    <dbReference type="NCBI Taxonomy" id="1561998"/>
    <lineage>
        <taxon>Eukaryota</taxon>
        <taxon>Metazoa</taxon>
        <taxon>Ecdysozoa</taxon>
        <taxon>Nematoda</taxon>
        <taxon>Chromadorea</taxon>
        <taxon>Rhabditida</taxon>
        <taxon>Rhabditina</taxon>
        <taxon>Rhabditomorpha</taxon>
        <taxon>Rhabditoidea</taxon>
        <taxon>Rhabditidae</taxon>
        <taxon>Peloderinae</taxon>
        <taxon>Caenorhabditis</taxon>
    </lineage>
</organism>
<dbReference type="Proteomes" id="UP000095282">
    <property type="component" value="Unplaced"/>
</dbReference>
<dbReference type="InterPro" id="IPR036259">
    <property type="entry name" value="MFS_trans_sf"/>
</dbReference>
<dbReference type="WBParaSite" id="Csp11.Scaffold629.g16493.t1">
    <property type="protein sequence ID" value="Csp11.Scaffold629.g16493.t1"/>
    <property type="gene ID" value="Csp11.Scaffold629.g16493"/>
</dbReference>
<comment type="subcellular location">
    <subcellularLocation>
        <location evidence="1">Membrane</location>
        <topology evidence="1">Multi-pass membrane protein</topology>
    </subcellularLocation>
</comment>
<feature type="transmembrane region" description="Helical" evidence="5">
    <location>
        <begin position="102"/>
        <end position="127"/>
    </location>
</feature>
<evidence type="ECO:0000259" key="6">
    <source>
        <dbReference type="PROSITE" id="PS50850"/>
    </source>
</evidence>
<evidence type="ECO:0000256" key="4">
    <source>
        <dbReference type="ARBA" id="ARBA00023136"/>
    </source>
</evidence>
<evidence type="ECO:0000313" key="7">
    <source>
        <dbReference type="Proteomes" id="UP000095282"/>
    </source>
</evidence>
<dbReference type="GO" id="GO:0015149">
    <property type="term" value="F:hexose transmembrane transporter activity"/>
    <property type="evidence" value="ECO:0007669"/>
    <property type="project" value="TreeGrafter"/>
</dbReference>
<dbReference type="PROSITE" id="PS50850">
    <property type="entry name" value="MFS"/>
    <property type="match status" value="1"/>
</dbReference>
<keyword evidence="3 5" id="KW-1133">Transmembrane helix</keyword>
<dbReference type="SUPFAM" id="SSF103473">
    <property type="entry name" value="MFS general substrate transporter"/>
    <property type="match status" value="1"/>
</dbReference>
<evidence type="ECO:0000256" key="1">
    <source>
        <dbReference type="ARBA" id="ARBA00004141"/>
    </source>
</evidence>
<evidence type="ECO:0000256" key="3">
    <source>
        <dbReference type="ARBA" id="ARBA00022989"/>
    </source>
</evidence>
<dbReference type="PANTHER" id="PTHR23503:SF43">
    <property type="entry name" value="MAJOR FACILITATOR SUPERFAMILY (MFS) PROFILE DOMAIN-CONTAINING PROTEIN"/>
    <property type="match status" value="1"/>
</dbReference>
<dbReference type="InterPro" id="IPR020846">
    <property type="entry name" value="MFS_dom"/>
</dbReference>
<keyword evidence="7" id="KW-1185">Reference proteome</keyword>
<feature type="domain" description="Major facilitator superfamily (MFS) profile" evidence="6">
    <location>
        <begin position="1"/>
        <end position="187"/>
    </location>
</feature>
<evidence type="ECO:0000256" key="2">
    <source>
        <dbReference type="ARBA" id="ARBA00022692"/>
    </source>
</evidence>